<feature type="domain" description="Integrase catalytic" evidence="2">
    <location>
        <begin position="143"/>
        <end position="300"/>
    </location>
</feature>
<dbReference type="InterPro" id="IPR050951">
    <property type="entry name" value="Retrovirus_Pol_polyprotein"/>
</dbReference>
<accession>A0A921ZES0</accession>
<dbReference type="InterPro" id="IPR041588">
    <property type="entry name" value="Integrase_H2C2"/>
</dbReference>
<evidence type="ECO:0000259" key="2">
    <source>
        <dbReference type="PROSITE" id="PS50994"/>
    </source>
</evidence>
<reference evidence="3" key="2">
    <citation type="submission" date="2020-12" db="EMBL/GenBank/DDBJ databases">
        <authorList>
            <person name="Kanost M."/>
        </authorList>
    </citation>
    <scope>NUCLEOTIDE SEQUENCE</scope>
</reference>
<dbReference type="GO" id="GO:0003964">
    <property type="term" value="F:RNA-directed DNA polymerase activity"/>
    <property type="evidence" value="ECO:0007669"/>
    <property type="project" value="UniProtKB-EC"/>
</dbReference>
<dbReference type="GO" id="GO:0015074">
    <property type="term" value="P:DNA integration"/>
    <property type="evidence" value="ECO:0007669"/>
    <property type="project" value="InterPro"/>
</dbReference>
<comment type="caution">
    <text evidence="3">The sequence shown here is derived from an EMBL/GenBank/DDBJ whole genome shotgun (WGS) entry which is preliminary data.</text>
</comment>
<evidence type="ECO:0000256" key="1">
    <source>
        <dbReference type="ARBA" id="ARBA00012493"/>
    </source>
</evidence>
<dbReference type="AlphaFoldDB" id="A0A921ZES0"/>
<dbReference type="Pfam" id="PF00665">
    <property type="entry name" value="rve"/>
    <property type="match status" value="1"/>
</dbReference>
<protein>
    <recommendedName>
        <fullName evidence="1">RNA-directed DNA polymerase</fullName>
        <ecNumber evidence="1">2.7.7.49</ecNumber>
    </recommendedName>
</protein>
<dbReference type="PANTHER" id="PTHR37984">
    <property type="entry name" value="PROTEIN CBG26694"/>
    <property type="match status" value="1"/>
</dbReference>
<dbReference type="Proteomes" id="UP000791440">
    <property type="component" value="Unassembled WGS sequence"/>
</dbReference>
<name>A0A921ZES0_MANSE</name>
<dbReference type="FunFam" id="1.10.340.70:FF:000001">
    <property type="entry name" value="Retrovirus-related Pol polyprotein from transposon gypsy-like Protein"/>
    <property type="match status" value="1"/>
</dbReference>
<dbReference type="InterPro" id="IPR001584">
    <property type="entry name" value="Integrase_cat-core"/>
</dbReference>
<dbReference type="PANTHER" id="PTHR37984:SF5">
    <property type="entry name" value="PROTEIN NYNRIN-LIKE"/>
    <property type="match status" value="1"/>
</dbReference>
<dbReference type="PROSITE" id="PS50994">
    <property type="entry name" value="INTEGRASE"/>
    <property type="match status" value="1"/>
</dbReference>
<dbReference type="EC" id="2.7.7.49" evidence="1"/>
<organism evidence="3 4">
    <name type="scientific">Manduca sexta</name>
    <name type="common">Tobacco hawkmoth</name>
    <name type="synonym">Tobacco hornworm</name>
    <dbReference type="NCBI Taxonomy" id="7130"/>
    <lineage>
        <taxon>Eukaryota</taxon>
        <taxon>Metazoa</taxon>
        <taxon>Ecdysozoa</taxon>
        <taxon>Arthropoda</taxon>
        <taxon>Hexapoda</taxon>
        <taxon>Insecta</taxon>
        <taxon>Pterygota</taxon>
        <taxon>Neoptera</taxon>
        <taxon>Endopterygota</taxon>
        <taxon>Lepidoptera</taxon>
        <taxon>Glossata</taxon>
        <taxon>Ditrysia</taxon>
        <taxon>Bombycoidea</taxon>
        <taxon>Sphingidae</taxon>
        <taxon>Sphinginae</taxon>
        <taxon>Sphingini</taxon>
        <taxon>Manduca</taxon>
    </lineage>
</organism>
<gene>
    <name evidence="3" type="ORF">O3G_MSEX009839</name>
</gene>
<dbReference type="EMBL" id="JH668518">
    <property type="protein sequence ID" value="KAG6456627.1"/>
    <property type="molecule type" value="Genomic_DNA"/>
</dbReference>
<evidence type="ECO:0000313" key="3">
    <source>
        <dbReference type="EMBL" id="KAG6456627.1"/>
    </source>
</evidence>
<proteinExistence type="predicted"/>
<sequence length="439" mass="50594">MPIFLSRNPLRVVMNISTEDDWLIVEQHRDPELNKIIKEMHNSGNAYPEYEIENNILKFKDNFNGKLKLKKVVPLSYQWSLINTYHDALKHMGWEKTLAKLKDNFWFPKMSSTVRYFIEHCIVCKTMKGPSGATQSRLFPIEKIPEPFHTIHIDISGKLSGTASQKEYVFVAIDAYTKFVILQHVKSNSQSSALKHLQEIVFLFGAPKRIIVDGDGAFISHYKTYCERYGIELHRCAGYASRRNGQVERVMRIIKNGLTVIKNTEKSHWEKSLGTLQLAINCTISKTTKQTPIELLTGKRGSVPPELLNIIDEYNERINPETLRAVVLDGMTEQAEKDKNRYNKGKAKVKRFDKGEYVLLKEPPRLGTKLSPKYDGPYEIKKVLPHDRYEIRKSNQRGRSKKVCHEHLRSAPMFGVQNNVAVSAMVRDHQHQSDEVDED</sequence>
<dbReference type="Pfam" id="PF17921">
    <property type="entry name" value="Integrase_H2C2"/>
    <property type="match status" value="1"/>
</dbReference>
<evidence type="ECO:0000313" key="4">
    <source>
        <dbReference type="Proteomes" id="UP000791440"/>
    </source>
</evidence>
<reference evidence="3" key="1">
    <citation type="journal article" date="2016" name="Insect Biochem. Mol. Biol.">
        <title>Multifaceted biological insights from a draft genome sequence of the tobacco hornworm moth, Manduca sexta.</title>
        <authorList>
            <person name="Kanost M.R."/>
            <person name="Arrese E.L."/>
            <person name="Cao X."/>
            <person name="Chen Y.R."/>
            <person name="Chellapilla S."/>
            <person name="Goldsmith M.R."/>
            <person name="Grosse-Wilde E."/>
            <person name="Heckel D.G."/>
            <person name="Herndon N."/>
            <person name="Jiang H."/>
            <person name="Papanicolaou A."/>
            <person name="Qu J."/>
            <person name="Soulages J.L."/>
            <person name="Vogel H."/>
            <person name="Walters J."/>
            <person name="Waterhouse R.M."/>
            <person name="Ahn S.J."/>
            <person name="Almeida F.C."/>
            <person name="An C."/>
            <person name="Aqrawi P."/>
            <person name="Bretschneider A."/>
            <person name="Bryant W.B."/>
            <person name="Bucks S."/>
            <person name="Chao H."/>
            <person name="Chevignon G."/>
            <person name="Christen J.M."/>
            <person name="Clarke D.F."/>
            <person name="Dittmer N.T."/>
            <person name="Ferguson L.C.F."/>
            <person name="Garavelou S."/>
            <person name="Gordon K.H.J."/>
            <person name="Gunaratna R.T."/>
            <person name="Han Y."/>
            <person name="Hauser F."/>
            <person name="He Y."/>
            <person name="Heidel-Fischer H."/>
            <person name="Hirsh A."/>
            <person name="Hu Y."/>
            <person name="Jiang H."/>
            <person name="Kalra D."/>
            <person name="Klinner C."/>
            <person name="Konig C."/>
            <person name="Kovar C."/>
            <person name="Kroll A.R."/>
            <person name="Kuwar S.S."/>
            <person name="Lee S.L."/>
            <person name="Lehman R."/>
            <person name="Li K."/>
            <person name="Li Z."/>
            <person name="Liang H."/>
            <person name="Lovelace S."/>
            <person name="Lu Z."/>
            <person name="Mansfield J.H."/>
            <person name="McCulloch K.J."/>
            <person name="Mathew T."/>
            <person name="Morton B."/>
            <person name="Muzny D.M."/>
            <person name="Neunemann D."/>
            <person name="Ongeri F."/>
            <person name="Pauchet Y."/>
            <person name="Pu L.L."/>
            <person name="Pyrousis I."/>
            <person name="Rao X.J."/>
            <person name="Redding A."/>
            <person name="Roesel C."/>
            <person name="Sanchez-Gracia A."/>
            <person name="Schaack S."/>
            <person name="Shukla A."/>
            <person name="Tetreau G."/>
            <person name="Wang Y."/>
            <person name="Xiong G.H."/>
            <person name="Traut W."/>
            <person name="Walsh T.K."/>
            <person name="Worley K.C."/>
            <person name="Wu D."/>
            <person name="Wu W."/>
            <person name="Wu Y.Q."/>
            <person name="Zhang X."/>
            <person name="Zou Z."/>
            <person name="Zucker H."/>
            <person name="Briscoe A.D."/>
            <person name="Burmester T."/>
            <person name="Clem R.J."/>
            <person name="Feyereisen R."/>
            <person name="Grimmelikhuijzen C.J.P."/>
            <person name="Hamodrakas S.J."/>
            <person name="Hansson B.S."/>
            <person name="Huguet E."/>
            <person name="Jermiin L.S."/>
            <person name="Lan Q."/>
            <person name="Lehman H.K."/>
            <person name="Lorenzen M."/>
            <person name="Merzendorfer H."/>
            <person name="Michalopoulos I."/>
            <person name="Morton D.B."/>
            <person name="Muthukrishnan S."/>
            <person name="Oakeshott J.G."/>
            <person name="Palmer W."/>
            <person name="Park Y."/>
            <person name="Passarelli A.L."/>
            <person name="Rozas J."/>
            <person name="Schwartz L.M."/>
            <person name="Smith W."/>
            <person name="Southgate A."/>
            <person name="Vilcinskas A."/>
            <person name="Vogt R."/>
            <person name="Wang P."/>
            <person name="Werren J."/>
            <person name="Yu X.Q."/>
            <person name="Zhou J.J."/>
            <person name="Brown S.J."/>
            <person name="Scherer S.E."/>
            <person name="Richards S."/>
            <person name="Blissard G.W."/>
        </authorList>
    </citation>
    <scope>NUCLEOTIDE SEQUENCE</scope>
</reference>
<keyword evidence="4" id="KW-1185">Reference proteome</keyword>